<dbReference type="Gene3D" id="6.10.340.10">
    <property type="match status" value="1"/>
</dbReference>
<keyword evidence="3 6" id="KW-0812">Transmembrane</keyword>
<keyword evidence="4 6" id="KW-1133">Transmembrane helix</keyword>
<dbReference type="NCBIfam" id="TIGR00254">
    <property type="entry name" value="GGDEF"/>
    <property type="match status" value="1"/>
</dbReference>
<dbReference type="PATRIC" id="fig|1886670.3.peg.2665"/>
<protein>
    <recommendedName>
        <fullName evidence="11">Diguanylate cyclase</fullName>
    </recommendedName>
</protein>
<evidence type="ECO:0000259" key="7">
    <source>
        <dbReference type="PROSITE" id="PS50885"/>
    </source>
</evidence>
<feature type="domain" description="GGDEF" evidence="8">
    <location>
        <begin position="406"/>
        <end position="543"/>
    </location>
</feature>
<evidence type="ECO:0000256" key="5">
    <source>
        <dbReference type="ARBA" id="ARBA00023136"/>
    </source>
</evidence>
<keyword evidence="2" id="KW-1003">Cell membrane</keyword>
<comment type="caution">
    <text evidence="9">The sequence shown here is derived from an EMBL/GenBank/DDBJ whole genome shotgun (WGS) entry which is preliminary data.</text>
</comment>
<dbReference type="Pfam" id="PF02743">
    <property type="entry name" value="dCache_1"/>
    <property type="match status" value="1"/>
</dbReference>
<accession>A0A1E3L2U9</accession>
<dbReference type="InterPro" id="IPR033479">
    <property type="entry name" value="dCache_1"/>
</dbReference>
<sequence length="551" mass="61300">MSVKLRTALIVTFIALSLLLSFTLSTTINYYSSQSIKNEIGESLAGTAYQTADKLDNFMWSRSGEVELLGSLPVFENNQNVENIQQMLDQLKSHFPSFSWIGYTDTKGKVLAATDGILLGKDLSERPVFKEGIQGKFIGDVHDAVLLAKLLPNPSGEPLQFVDVSLPIKNSQQQTIGVLAAHMSWAWAKEVQQSVLLPSKWAGQNVDMLIVSKKDQTVLLGPREMVGKPLPLKSIAKAQLQKDGWELEKWPDGNTYLTGYAYGDGYLDYPGLGWTVIVRQPESTALASVSELMHFNIWITVVAAVVFALIGWWLAQRISLPIRELTHTADRLACGEEVDIPSRKSFSDIEMLSSSLQTMVTSLSQKEVELGNMQSLAHYDHLTGLPNRNALETYLEDAFEDPEQQPCLSFLYIDLDGFKKVNDTLGHQSGDILLQKVAQRLSQLTREHDITVRLGGDEFLVVLHTDPSGLNIEKEAEIYANEIIHSLNKPFIVEYEKVNIGCSIGGAVYPHDSDNPIEIIRMADQALYQSKRSGKNRLTFYKEPLAPQSIG</sequence>
<dbReference type="InterPro" id="IPR029151">
    <property type="entry name" value="Sensor-like_sf"/>
</dbReference>
<dbReference type="SUPFAM" id="SSF103190">
    <property type="entry name" value="Sensory domain-like"/>
    <property type="match status" value="1"/>
</dbReference>
<evidence type="ECO:0000256" key="1">
    <source>
        <dbReference type="ARBA" id="ARBA00004651"/>
    </source>
</evidence>
<dbReference type="RefSeq" id="WP_245703481.1">
    <property type="nucleotide sequence ID" value="NZ_MDER01000044.1"/>
</dbReference>
<evidence type="ECO:0008006" key="11">
    <source>
        <dbReference type="Google" id="ProtNLM"/>
    </source>
</evidence>
<keyword evidence="10" id="KW-1185">Reference proteome</keyword>
<keyword evidence="5 6" id="KW-0472">Membrane</keyword>
<dbReference type="STRING" id="1886670.PTI45_02621"/>
<proteinExistence type="predicted"/>
<evidence type="ECO:0000256" key="4">
    <source>
        <dbReference type="ARBA" id="ARBA00022989"/>
    </source>
</evidence>
<reference evidence="9 10" key="1">
    <citation type="submission" date="2016-08" db="EMBL/GenBank/DDBJ databases">
        <title>Genome sequencing of Paenibacillus sp. TI45-13ar, isolated from Korean traditional nuruk.</title>
        <authorList>
            <person name="Kim S.-J."/>
        </authorList>
    </citation>
    <scope>NUCLEOTIDE SEQUENCE [LARGE SCALE GENOMIC DNA]</scope>
    <source>
        <strain evidence="9 10">TI45-13ar</strain>
    </source>
</reference>
<dbReference type="AlphaFoldDB" id="A0A1E3L2U9"/>
<dbReference type="SUPFAM" id="SSF55073">
    <property type="entry name" value="Nucleotide cyclase"/>
    <property type="match status" value="1"/>
</dbReference>
<dbReference type="GO" id="GO:0007165">
    <property type="term" value="P:signal transduction"/>
    <property type="evidence" value="ECO:0007669"/>
    <property type="project" value="InterPro"/>
</dbReference>
<name>A0A1E3L2U9_9BACL</name>
<dbReference type="PANTHER" id="PTHR46663">
    <property type="entry name" value="DIGUANYLATE CYCLASE DGCT-RELATED"/>
    <property type="match status" value="1"/>
</dbReference>
<dbReference type="EMBL" id="MDER01000044">
    <property type="protein sequence ID" value="ODP27983.1"/>
    <property type="molecule type" value="Genomic_DNA"/>
</dbReference>
<dbReference type="InterPro" id="IPR000160">
    <property type="entry name" value="GGDEF_dom"/>
</dbReference>
<feature type="transmembrane region" description="Helical" evidence="6">
    <location>
        <begin position="295"/>
        <end position="315"/>
    </location>
</feature>
<dbReference type="CDD" id="cd01949">
    <property type="entry name" value="GGDEF"/>
    <property type="match status" value="1"/>
</dbReference>
<dbReference type="InterPro" id="IPR052163">
    <property type="entry name" value="DGC-Regulatory_Protein"/>
</dbReference>
<dbReference type="Gene3D" id="3.30.70.270">
    <property type="match status" value="1"/>
</dbReference>
<organism evidence="9 10">
    <name type="scientific">Paenibacillus nuruki</name>
    <dbReference type="NCBI Taxonomy" id="1886670"/>
    <lineage>
        <taxon>Bacteria</taxon>
        <taxon>Bacillati</taxon>
        <taxon>Bacillota</taxon>
        <taxon>Bacilli</taxon>
        <taxon>Bacillales</taxon>
        <taxon>Paenibacillaceae</taxon>
        <taxon>Paenibacillus</taxon>
    </lineage>
</organism>
<dbReference type="InterPro" id="IPR003660">
    <property type="entry name" value="HAMP_dom"/>
</dbReference>
<evidence type="ECO:0000256" key="6">
    <source>
        <dbReference type="SAM" id="Phobius"/>
    </source>
</evidence>
<dbReference type="PROSITE" id="PS50885">
    <property type="entry name" value="HAMP"/>
    <property type="match status" value="1"/>
</dbReference>
<dbReference type="PROSITE" id="PS50887">
    <property type="entry name" value="GGDEF"/>
    <property type="match status" value="1"/>
</dbReference>
<gene>
    <name evidence="9" type="ORF">PTI45_02621</name>
</gene>
<dbReference type="GO" id="GO:0005886">
    <property type="term" value="C:plasma membrane"/>
    <property type="evidence" value="ECO:0007669"/>
    <property type="project" value="UniProtKB-SubCell"/>
</dbReference>
<dbReference type="CDD" id="cd12914">
    <property type="entry name" value="PDC1_DGC_like"/>
    <property type="match status" value="1"/>
</dbReference>
<dbReference type="InterPro" id="IPR029787">
    <property type="entry name" value="Nucleotide_cyclase"/>
</dbReference>
<evidence type="ECO:0000259" key="8">
    <source>
        <dbReference type="PROSITE" id="PS50887"/>
    </source>
</evidence>
<comment type="subcellular location">
    <subcellularLocation>
        <location evidence="1">Cell membrane</location>
        <topology evidence="1">Multi-pass membrane protein</topology>
    </subcellularLocation>
</comment>
<evidence type="ECO:0000313" key="10">
    <source>
        <dbReference type="Proteomes" id="UP000094578"/>
    </source>
</evidence>
<dbReference type="Proteomes" id="UP000094578">
    <property type="component" value="Unassembled WGS sequence"/>
</dbReference>
<dbReference type="SMART" id="SM00267">
    <property type="entry name" value="GGDEF"/>
    <property type="match status" value="1"/>
</dbReference>
<dbReference type="Gene3D" id="3.30.450.20">
    <property type="entry name" value="PAS domain"/>
    <property type="match status" value="1"/>
</dbReference>
<evidence type="ECO:0000256" key="3">
    <source>
        <dbReference type="ARBA" id="ARBA00022692"/>
    </source>
</evidence>
<dbReference type="PANTHER" id="PTHR46663:SF2">
    <property type="entry name" value="GGDEF DOMAIN-CONTAINING PROTEIN"/>
    <property type="match status" value="1"/>
</dbReference>
<evidence type="ECO:0000313" key="9">
    <source>
        <dbReference type="EMBL" id="ODP27983.1"/>
    </source>
</evidence>
<dbReference type="Pfam" id="PF00990">
    <property type="entry name" value="GGDEF"/>
    <property type="match status" value="1"/>
</dbReference>
<evidence type="ECO:0000256" key="2">
    <source>
        <dbReference type="ARBA" id="ARBA00022475"/>
    </source>
</evidence>
<dbReference type="InterPro" id="IPR043128">
    <property type="entry name" value="Rev_trsase/Diguanyl_cyclase"/>
</dbReference>
<feature type="domain" description="HAMP" evidence="7">
    <location>
        <begin position="316"/>
        <end position="368"/>
    </location>
</feature>